<protein>
    <recommendedName>
        <fullName evidence="4">J domain-containing protein</fullName>
    </recommendedName>
</protein>
<dbReference type="SUPFAM" id="SSF46565">
    <property type="entry name" value="Chaperone J-domain"/>
    <property type="match status" value="1"/>
</dbReference>
<dbReference type="RefSeq" id="WP_116009432.1">
    <property type="nucleotide sequence ID" value="NZ_QUOU01000001.1"/>
</dbReference>
<keyword evidence="3" id="KW-1133">Transmembrane helix</keyword>
<dbReference type="InterPro" id="IPR001623">
    <property type="entry name" value="DnaJ_domain"/>
</dbReference>
<reference evidence="5 6" key="1">
    <citation type="submission" date="2018-08" db="EMBL/GenBank/DDBJ databases">
        <title>Thalassotalea euphylliae genome.</title>
        <authorList>
            <person name="Summers S."/>
            <person name="Rice S.A."/>
            <person name="Freckelton M.L."/>
            <person name="Nedved B.T."/>
            <person name="Hadfield M.G."/>
        </authorList>
    </citation>
    <scope>NUCLEOTIDE SEQUENCE [LARGE SCALE GENOMIC DNA]</scope>
    <source>
        <strain evidence="5 6">H1</strain>
    </source>
</reference>
<evidence type="ECO:0000259" key="4">
    <source>
        <dbReference type="PROSITE" id="PS50076"/>
    </source>
</evidence>
<feature type="region of interest" description="Disordered" evidence="2">
    <location>
        <begin position="115"/>
        <end position="170"/>
    </location>
</feature>
<sequence>MTELLFGAAGFMTMGYLIGKLFIRLNPFLILLGAFVLFFAVAPVMLQLDNRNFATVFFILGAILNFKRPISSVMDYISGVFGTLKLRKLNESYINDLHTQKAQVEQELHEQKRQFEEDIRRQKAQAEEQLRRQEEDLKRKQKQFDRKQRQKNQGSSYQQSQRADSPSEKDKWHLNPLVFEEACEILGLSAGKTLLEYKRAYKALVSKYHADKLSGLSEALKKQEEEKIKTLNLAITTIKKKLR</sequence>
<keyword evidence="1" id="KW-0143">Chaperone</keyword>
<feature type="compositionally biased region" description="Basic and acidic residues" evidence="2">
    <location>
        <begin position="115"/>
        <end position="147"/>
    </location>
</feature>
<name>A0A3E0TUP4_9GAMM</name>
<dbReference type="EMBL" id="QUOU01000001">
    <property type="protein sequence ID" value="REL28396.1"/>
    <property type="molecule type" value="Genomic_DNA"/>
</dbReference>
<keyword evidence="3" id="KW-0812">Transmembrane</keyword>
<feature type="compositionally biased region" description="Polar residues" evidence="2">
    <location>
        <begin position="154"/>
        <end position="164"/>
    </location>
</feature>
<evidence type="ECO:0000313" key="6">
    <source>
        <dbReference type="Proteomes" id="UP000256478"/>
    </source>
</evidence>
<dbReference type="AlphaFoldDB" id="A0A3E0TUP4"/>
<organism evidence="5 6">
    <name type="scientific">Thalassotalea euphylliae</name>
    <dbReference type="NCBI Taxonomy" id="1655234"/>
    <lineage>
        <taxon>Bacteria</taxon>
        <taxon>Pseudomonadati</taxon>
        <taxon>Pseudomonadota</taxon>
        <taxon>Gammaproteobacteria</taxon>
        <taxon>Alteromonadales</taxon>
        <taxon>Colwelliaceae</taxon>
        <taxon>Thalassotalea</taxon>
    </lineage>
</organism>
<dbReference type="InterPro" id="IPR036869">
    <property type="entry name" value="J_dom_sf"/>
</dbReference>
<evidence type="ECO:0000256" key="2">
    <source>
        <dbReference type="SAM" id="MobiDB-lite"/>
    </source>
</evidence>
<proteinExistence type="predicted"/>
<feature type="domain" description="J" evidence="4">
    <location>
        <begin position="181"/>
        <end position="243"/>
    </location>
</feature>
<evidence type="ECO:0000256" key="3">
    <source>
        <dbReference type="SAM" id="Phobius"/>
    </source>
</evidence>
<dbReference type="Gene3D" id="1.10.287.110">
    <property type="entry name" value="DnaJ domain"/>
    <property type="match status" value="1"/>
</dbReference>
<evidence type="ECO:0000313" key="5">
    <source>
        <dbReference type="EMBL" id="REL28396.1"/>
    </source>
</evidence>
<keyword evidence="3" id="KW-0472">Membrane</keyword>
<accession>A0A3E0TUP4</accession>
<dbReference type="PROSITE" id="PS50076">
    <property type="entry name" value="DNAJ_2"/>
    <property type="match status" value="1"/>
</dbReference>
<comment type="caution">
    <text evidence="5">The sequence shown here is derived from an EMBL/GenBank/DDBJ whole genome shotgun (WGS) entry which is preliminary data.</text>
</comment>
<evidence type="ECO:0000256" key="1">
    <source>
        <dbReference type="ARBA" id="ARBA00023186"/>
    </source>
</evidence>
<dbReference type="Proteomes" id="UP000256478">
    <property type="component" value="Unassembled WGS sequence"/>
</dbReference>
<dbReference type="CDD" id="cd06257">
    <property type="entry name" value="DnaJ"/>
    <property type="match status" value="1"/>
</dbReference>
<dbReference type="OrthoDB" id="6312554at2"/>
<feature type="transmembrane region" description="Helical" evidence="3">
    <location>
        <begin position="28"/>
        <end position="46"/>
    </location>
</feature>
<gene>
    <name evidence="5" type="ORF">DXX93_18730</name>
</gene>